<comment type="similarity">
    <text evidence="4">Belongs to the N-acetylmuramoyl-L-alanine amidase 2 family.</text>
</comment>
<keyword evidence="9" id="KW-0862">Zinc</keyword>
<protein>
    <recommendedName>
        <fullName evidence="11">1,6-anhydro-N-acetylmuramyl-L-alanine amidase AmpD</fullName>
        <ecNumber evidence="5">3.5.1.28</ecNumber>
    </recommendedName>
    <alternativeName>
        <fullName evidence="12">N-acetylmuramoyl-L-alanine amidase</fullName>
    </alternativeName>
</protein>
<comment type="cofactor">
    <cofactor evidence="2">
        <name>Zn(2+)</name>
        <dbReference type="ChEBI" id="CHEBI:29105"/>
    </cofactor>
</comment>
<keyword evidence="10" id="KW-0961">Cell wall biogenesis/degradation</keyword>
<keyword evidence="6" id="KW-0963">Cytoplasm</keyword>
<proteinExistence type="inferred from homology"/>
<name>A0A7X9FPG9_9DELT</name>
<dbReference type="EMBL" id="JAAZON010000073">
    <property type="protein sequence ID" value="NMC61896.1"/>
    <property type="molecule type" value="Genomic_DNA"/>
</dbReference>
<dbReference type="GO" id="GO:0008745">
    <property type="term" value="F:N-acetylmuramoyl-L-alanine amidase activity"/>
    <property type="evidence" value="ECO:0007669"/>
    <property type="project" value="UniProtKB-EC"/>
</dbReference>
<evidence type="ECO:0000256" key="7">
    <source>
        <dbReference type="ARBA" id="ARBA00022723"/>
    </source>
</evidence>
<comment type="subcellular location">
    <subcellularLocation>
        <location evidence="3">Cytoplasm</location>
    </subcellularLocation>
</comment>
<accession>A0A7X9FPG9</accession>
<dbReference type="EC" id="3.5.1.28" evidence="5"/>
<dbReference type="Pfam" id="PF01510">
    <property type="entry name" value="Amidase_2"/>
    <property type="match status" value="1"/>
</dbReference>
<dbReference type="Gene3D" id="3.40.80.10">
    <property type="entry name" value="Peptidoglycan recognition protein-like"/>
    <property type="match status" value="1"/>
</dbReference>
<evidence type="ECO:0000256" key="3">
    <source>
        <dbReference type="ARBA" id="ARBA00004496"/>
    </source>
</evidence>
<evidence type="ECO:0000256" key="10">
    <source>
        <dbReference type="ARBA" id="ARBA00023316"/>
    </source>
</evidence>
<dbReference type="SUPFAM" id="SSF55846">
    <property type="entry name" value="N-acetylmuramoyl-L-alanine amidase-like"/>
    <property type="match status" value="1"/>
</dbReference>
<evidence type="ECO:0000256" key="1">
    <source>
        <dbReference type="ARBA" id="ARBA00001561"/>
    </source>
</evidence>
<dbReference type="GO" id="GO:0009253">
    <property type="term" value="P:peptidoglycan catabolic process"/>
    <property type="evidence" value="ECO:0007669"/>
    <property type="project" value="InterPro"/>
</dbReference>
<evidence type="ECO:0000256" key="2">
    <source>
        <dbReference type="ARBA" id="ARBA00001947"/>
    </source>
</evidence>
<dbReference type="GO" id="GO:0009254">
    <property type="term" value="P:peptidoglycan turnover"/>
    <property type="evidence" value="ECO:0007669"/>
    <property type="project" value="TreeGrafter"/>
</dbReference>
<dbReference type="InterPro" id="IPR036505">
    <property type="entry name" value="Amidase/PGRP_sf"/>
</dbReference>
<evidence type="ECO:0000256" key="9">
    <source>
        <dbReference type="ARBA" id="ARBA00022833"/>
    </source>
</evidence>
<dbReference type="CDD" id="cd06583">
    <property type="entry name" value="PGRP"/>
    <property type="match status" value="1"/>
</dbReference>
<reference evidence="14 15" key="1">
    <citation type="journal article" date="2020" name="Biotechnol. Biofuels">
        <title>New insights from the biogas microbiome by comprehensive genome-resolved metagenomics of nearly 1600 species originating from multiple anaerobic digesters.</title>
        <authorList>
            <person name="Campanaro S."/>
            <person name="Treu L."/>
            <person name="Rodriguez-R L.M."/>
            <person name="Kovalovszki A."/>
            <person name="Ziels R.M."/>
            <person name="Maus I."/>
            <person name="Zhu X."/>
            <person name="Kougias P.G."/>
            <person name="Basile A."/>
            <person name="Luo G."/>
            <person name="Schluter A."/>
            <person name="Konstantinidis K.T."/>
            <person name="Angelidaki I."/>
        </authorList>
    </citation>
    <scope>NUCLEOTIDE SEQUENCE [LARGE SCALE GENOMIC DNA]</scope>
    <source>
        <strain evidence="14">AS27yjCOA_65</strain>
    </source>
</reference>
<feature type="domain" description="N-acetylmuramoyl-L-alanine amidase" evidence="13">
    <location>
        <begin position="3"/>
        <end position="98"/>
    </location>
</feature>
<sequence>MASHYLISRNGDIYALVEEGKRAWHAGESQMCFEDDTRCMVNDFSIGIELIATETSGFTDAQYKSLSELINNIIERHPICSIVGHENIAPARKTDPGQFFDWQYLKEQLSQLGMVINMIRFPSLAC</sequence>
<dbReference type="InterPro" id="IPR051206">
    <property type="entry name" value="NAMLAA_amidase_2"/>
</dbReference>
<evidence type="ECO:0000256" key="11">
    <source>
        <dbReference type="ARBA" id="ARBA00039257"/>
    </source>
</evidence>
<evidence type="ECO:0000256" key="12">
    <source>
        <dbReference type="ARBA" id="ARBA00042615"/>
    </source>
</evidence>
<dbReference type="GO" id="GO:0071555">
    <property type="term" value="P:cell wall organization"/>
    <property type="evidence" value="ECO:0007669"/>
    <property type="project" value="UniProtKB-KW"/>
</dbReference>
<evidence type="ECO:0000256" key="5">
    <source>
        <dbReference type="ARBA" id="ARBA00011901"/>
    </source>
</evidence>
<comment type="caution">
    <text evidence="14">The sequence shown here is derived from an EMBL/GenBank/DDBJ whole genome shotgun (WGS) entry which is preliminary data.</text>
</comment>
<evidence type="ECO:0000313" key="15">
    <source>
        <dbReference type="Proteomes" id="UP000524246"/>
    </source>
</evidence>
<evidence type="ECO:0000256" key="8">
    <source>
        <dbReference type="ARBA" id="ARBA00022801"/>
    </source>
</evidence>
<dbReference type="Proteomes" id="UP000524246">
    <property type="component" value="Unassembled WGS sequence"/>
</dbReference>
<dbReference type="GO" id="GO:0005737">
    <property type="term" value="C:cytoplasm"/>
    <property type="evidence" value="ECO:0007669"/>
    <property type="project" value="UniProtKB-SubCell"/>
</dbReference>
<dbReference type="InterPro" id="IPR002502">
    <property type="entry name" value="Amidase_domain"/>
</dbReference>
<comment type="catalytic activity">
    <reaction evidence="1">
        <text>Hydrolyzes the link between N-acetylmuramoyl residues and L-amino acid residues in certain cell-wall glycopeptides.</text>
        <dbReference type="EC" id="3.5.1.28"/>
    </reaction>
</comment>
<dbReference type="PANTHER" id="PTHR30417:SF4">
    <property type="entry name" value="1,6-ANHYDRO-N-ACETYLMURAMYL-L-ALANINE AMIDASE AMPD"/>
    <property type="match status" value="1"/>
</dbReference>
<evidence type="ECO:0000256" key="6">
    <source>
        <dbReference type="ARBA" id="ARBA00022490"/>
    </source>
</evidence>
<evidence type="ECO:0000256" key="4">
    <source>
        <dbReference type="ARBA" id="ARBA00007553"/>
    </source>
</evidence>
<evidence type="ECO:0000259" key="13">
    <source>
        <dbReference type="Pfam" id="PF01510"/>
    </source>
</evidence>
<evidence type="ECO:0000313" key="14">
    <source>
        <dbReference type="EMBL" id="NMC61896.1"/>
    </source>
</evidence>
<organism evidence="14 15">
    <name type="scientific">SAR324 cluster bacterium</name>
    <dbReference type="NCBI Taxonomy" id="2024889"/>
    <lineage>
        <taxon>Bacteria</taxon>
        <taxon>Deltaproteobacteria</taxon>
        <taxon>SAR324 cluster</taxon>
    </lineage>
</organism>
<dbReference type="AlphaFoldDB" id="A0A7X9FPG9"/>
<dbReference type="GO" id="GO:0046872">
    <property type="term" value="F:metal ion binding"/>
    <property type="evidence" value="ECO:0007669"/>
    <property type="project" value="UniProtKB-KW"/>
</dbReference>
<keyword evidence="8" id="KW-0378">Hydrolase</keyword>
<gene>
    <name evidence="14" type="ORF">GYA55_01870</name>
</gene>
<dbReference type="PANTHER" id="PTHR30417">
    <property type="entry name" value="N-ACETYLMURAMOYL-L-ALANINE AMIDASE AMID"/>
    <property type="match status" value="1"/>
</dbReference>
<keyword evidence="7" id="KW-0479">Metal-binding</keyword>